<protein>
    <submittedName>
        <fullName evidence="2">CLUMA_CG000007, isoform A</fullName>
    </submittedName>
</protein>
<feature type="compositionally biased region" description="Polar residues" evidence="1">
    <location>
        <begin position="236"/>
        <end position="284"/>
    </location>
</feature>
<feature type="compositionally biased region" description="Low complexity" evidence="1">
    <location>
        <begin position="498"/>
        <end position="507"/>
    </location>
</feature>
<feature type="region of interest" description="Disordered" evidence="1">
    <location>
        <begin position="197"/>
        <end position="371"/>
    </location>
</feature>
<dbReference type="Proteomes" id="UP000183832">
    <property type="component" value="Unassembled WGS sequence"/>
</dbReference>
<feature type="compositionally biased region" description="Basic and acidic residues" evidence="1">
    <location>
        <begin position="131"/>
        <end position="152"/>
    </location>
</feature>
<feature type="compositionally biased region" description="Low complexity" evidence="1">
    <location>
        <begin position="477"/>
        <end position="491"/>
    </location>
</feature>
<feature type="compositionally biased region" description="Polar residues" evidence="1">
    <location>
        <begin position="389"/>
        <end position="401"/>
    </location>
</feature>
<sequence>MPSESDSDGELNERESNKWKAIIIQKYENLLKKPDLKNVLQPENVSNAYKTLDFWRNNKGKMMTLELYKAYEYVITQLEKCYYKTKNSKRKLADCFPIKTVAEIDSSEDEEYVINNDPIPWRKPKLIFAPENRKPSSHEQQRLQRDYTRQEHQHDNYTAALQPSTSNNQAQSVVNVNNYYFPMHPMMPPMFQNFQNQNFIGPIQNPTQGGFTTPSQNINNSQGSSQSFGRNGHSGAPSNNWRPMNHNQNRNLKNPQGCSYNSGRNGQSGVSSNNRRAMNNNQPHSSRDMPSSASSANTSSRSRDPRLPHNRLSQSNSDSQNSLNKDHRKREKKAEETLKRPDFNNNNNINHEDPDNQQKRSRWSSEQNRYKRISHETKTFFQNKKIKMNSDNGLPISTQPISRKDNKSQSRAKETQKESSENCAKETVKGSSGSRVKTISENKCNESRVEKIGSTTASQVLAEVGSTVLINNQVSTQQQKDQQKQQQGQQEQLEKENQSNSNESSNKTVEKTDDNEENNNKQFEIEIIIKTEPPDHDSDTENEYEANEDVNTLISTLNMIPGTNKDSEVLKIIKQERDDPQGDIIEKEDERLQSIIRCRNINDLIASRSIGSNGLFEEIKQEKEDNQLSVLNYEASPSSPNDVGLITLESDSDGDSEEQEIIPYNPTISQPPPGEEDKKILTFYVP</sequence>
<feature type="region of interest" description="Disordered" evidence="1">
    <location>
        <begin position="650"/>
        <end position="678"/>
    </location>
</feature>
<dbReference type="EMBL" id="CVRI01000001">
    <property type="protein sequence ID" value="CRK86263.1"/>
    <property type="molecule type" value="Genomic_DNA"/>
</dbReference>
<feature type="compositionally biased region" description="Acidic residues" evidence="1">
    <location>
        <begin position="650"/>
        <end position="660"/>
    </location>
</feature>
<feature type="compositionally biased region" description="Low complexity" evidence="1">
    <location>
        <begin position="310"/>
        <end position="323"/>
    </location>
</feature>
<feature type="region of interest" description="Disordered" evidence="1">
    <location>
        <begin position="130"/>
        <end position="152"/>
    </location>
</feature>
<reference evidence="2 3" key="1">
    <citation type="submission" date="2015-04" db="EMBL/GenBank/DDBJ databases">
        <authorList>
            <person name="Syromyatnikov M.Y."/>
            <person name="Popov V.N."/>
        </authorList>
    </citation>
    <scope>NUCLEOTIDE SEQUENCE [LARGE SCALE GENOMIC DNA]</scope>
</reference>
<organism evidence="2 3">
    <name type="scientific">Clunio marinus</name>
    <dbReference type="NCBI Taxonomy" id="568069"/>
    <lineage>
        <taxon>Eukaryota</taxon>
        <taxon>Metazoa</taxon>
        <taxon>Ecdysozoa</taxon>
        <taxon>Arthropoda</taxon>
        <taxon>Hexapoda</taxon>
        <taxon>Insecta</taxon>
        <taxon>Pterygota</taxon>
        <taxon>Neoptera</taxon>
        <taxon>Endopterygota</taxon>
        <taxon>Diptera</taxon>
        <taxon>Nematocera</taxon>
        <taxon>Chironomoidea</taxon>
        <taxon>Chironomidae</taxon>
        <taxon>Clunio</taxon>
    </lineage>
</organism>
<name>A0A1J1HE80_9DIPT</name>
<gene>
    <name evidence="2" type="ORF">CLUMA_CG000007</name>
</gene>
<keyword evidence="3" id="KW-1185">Reference proteome</keyword>
<dbReference type="AlphaFoldDB" id="A0A1J1HE80"/>
<feature type="region of interest" description="Disordered" evidence="1">
    <location>
        <begin position="385"/>
        <end position="440"/>
    </location>
</feature>
<evidence type="ECO:0000313" key="3">
    <source>
        <dbReference type="Proteomes" id="UP000183832"/>
    </source>
</evidence>
<evidence type="ECO:0000256" key="1">
    <source>
        <dbReference type="SAM" id="MobiDB-lite"/>
    </source>
</evidence>
<proteinExistence type="predicted"/>
<feature type="compositionally biased region" description="Basic and acidic residues" evidence="1">
    <location>
        <begin position="332"/>
        <end position="342"/>
    </location>
</feature>
<feature type="compositionally biased region" description="Basic and acidic residues" evidence="1">
    <location>
        <begin position="402"/>
        <end position="428"/>
    </location>
</feature>
<feature type="compositionally biased region" description="Low complexity" evidence="1">
    <location>
        <begin position="288"/>
        <end position="300"/>
    </location>
</feature>
<accession>A0A1J1HE80</accession>
<feature type="compositionally biased region" description="Low complexity" evidence="1">
    <location>
        <begin position="215"/>
        <end position="231"/>
    </location>
</feature>
<evidence type="ECO:0000313" key="2">
    <source>
        <dbReference type="EMBL" id="CRK86263.1"/>
    </source>
</evidence>
<feature type="compositionally biased region" description="Low complexity" evidence="1">
    <location>
        <begin position="197"/>
        <end position="206"/>
    </location>
</feature>
<feature type="region of interest" description="Disordered" evidence="1">
    <location>
        <begin position="475"/>
        <end position="521"/>
    </location>
</feature>